<dbReference type="Gene3D" id="4.10.60.10">
    <property type="entry name" value="Zinc finger, CCHC-type"/>
    <property type="match status" value="1"/>
</dbReference>
<dbReference type="Proteomes" id="UP000225706">
    <property type="component" value="Unassembled WGS sequence"/>
</dbReference>
<dbReference type="GO" id="GO:0003676">
    <property type="term" value="F:nucleic acid binding"/>
    <property type="evidence" value="ECO:0007669"/>
    <property type="project" value="InterPro"/>
</dbReference>
<dbReference type="SMART" id="SM00343">
    <property type="entry name" value="ZnF_C2HC"/>
    <property type="match status" value="2"/>
</dbReference>
<proteinExistence type="predicted"/>
<protein>
    <submittedName>
        <fullName evidence="3">Transposon TX1 uncharacterized 149 kDa protein</fullName>
    </submittedName>
</protein>
<dbReference type="InterPro" id="IPR036875">
    <property type="entry name" value="Znf_CCHC_sf"/>
</dbReference>
<dbReference type="SUPFAM" id="SSF57756">
    <property type="entry name" value="Retrovirus zinc finger-like domains"/>
    <property type="match status" value="1"/>
</dbReference>
<sequence length="423" mass="46891">MVLFWAITCVVHATPAVTVFPRPEVLTMLEKVVDFEKLSAFQFVPRGLIRLTFKFPDDKDSLVERGMLNINGIECSVANSDRPHTLVYIYHYPAEGDDEILSDDGKVFFCKRQTFMGRPDLLTGSRILAMSLEKPIPAEVTIDGYPVRIWYLGIKPFCTICKVMGHKAADCAFNGKCMRCGQAGHWARNCPSRHSGQGRCRCYLVCGPLQSALSQLATLDSLAAKGAQVRSRIRWVVEGEPSLAYFFRLEKKRSTDRLISALRDPDGSIVSSPSALCASLRSFYSCLFTASSTDPLIQSSLLRNLTATLPRDQASHCEGSLTSPEVLKALKCMARGKAPGLDGFPMEFYLKFWDVIGPNLVTVLNSCFLSGSLSLSQRRGVVTLAFKKRDRLDPSNWRPVSLLNVDYKLAARTIAGRLLVSSI</sequence>
<feature type="domain" description="CCHC-type" evidence="2">
    <location>
        <begin position="176"/>
        <end position="192"/>
    </location>
</feature>
<accession>A0A2B4SWW5</accession>
<organism evidence="3 4">
    <name type="scientific">Stylophora pistillata</name>
    <name type="common">Smooth cauliflower coral</name>
    <dbReference type="NCBI Taxonomy" id="50429"/>
    <lineage>
        <taxon>Eukaryota</taxon>
        <taxon>Metazoa</taxon>
        <taxon>Cnidaria</taxon>
        <taxon>Anthozoa</taxon>
        <taxon>Hexacorallia</taxon>
        <taxon>Scleractinia</taxon>
        <taxon>Astrocoeniina</taxon>
        <taxon>Pocilloporidae</taxon>
        <taxon>Stylophora</taxon>
    </lineage>
</organism>
<dbReference type="PROSITE" id="PS50158">
    <property type="entry name" value="ZF_CCHC"/>
    <property type="match status" value="1"/>
</dbReference>
<evidence type="ECO:0000256" key="1">
    <source>
        <dbReference type="PROSITE-ProRule" id="PRU00047"/>
    </source>
</evidence>
<keyword evidence="4" id="KW-1185">Reference proteome</keyword>
<keyword evidence="1" id="KW-0479">Metal-binding</keyword>
<evidence type="ECO:0000313" key="3">
    <source>
        <dbReference type="EMBL" id="PFX33826.1"/>
    </source>
</evidence>
<reference evidence="4" key="1">
    <citation type="journal article" date="2017" name="bioRxiv">
        <title>Comparative analysis of the genomes of Stylophora pistillata and Acropora digitifera provides evidence for extensive differences between species of corals.</title>
        <authorList>
            <person name="Voolstra C.R."/>
            <person name="Li Y."/>
            <person name="Liew Y.J."/>
            <person name="Baumgarten S."/>
            <person name="Zoccola D."/>
            <person name="Flot J.-F."/>
            <person name="Tambutte S."/>
            <person name="Allemand D."/>
            <person name="Aranda M."/>
        </authorList>
    </citation>
    <scope>NUCLEOTIDE SEQUENCE [LARGE SCALE GENOMIC DNA]</scope>
</reference>
<gene>
    <name evidence="3" type="ORF">AWC38_SpisGene1265</name>
</gene>
<comment type="caution">
    <text evidence="3">The sequence shown here is derived from an EMBL/GenBank/DDBJ whole genome shotgun (WGS) entry which is preliminary data.</text>
</comment>
<dbReference type="PANTHER" id="PTHR19446">
    <property type="entry name" value="REVERSE TRANSCRIPTASES"/>
    <property type="match status" value="1"/>
</dbReference>
<dbReference type="EMBL" id="LSMT01000008">
    <property type="protein sequence ID" value="PFX33826.1"/>
    <property type="molecule type" value="Genomic_DNA"/>
</dbReference>
<evidence type="ECO:0000259" key="2">
    <source>
        <dbReference type="PROSITE" id="PS50158"/>
    </source>
</evidence>
<name>A0A2B4SWW5_STYPI</name>
<evidence type="ECO:0000313" key="4">
    <source>
        <dbReference type="Proteomes" id="UP000225706"/>
    </source>
</evidence>
<dbReference type="AlphaFoldDB" id="A0A2B4SWW5"/>
<dbReference type="Pfam" id="PF00098">
    <property type="entry name" value="zf-CCHC"/>
    <property type="match status" value="1"/>
</dbReference>
<dbReference type="STRING" id="50429.A0A2B4SWW5"/>
<dbReference type="GO" id="GO:0008270">
    <property type="term" value="F:zinc ion binding"/>
    <property type="evidence" value="ECO:0007669"/>
    <property type="project" value="UniProtKB-KW"/>
</dbReference>
<dbReference type="InterPro" id="IPR001878">
    <property type="entry name" value="Znf_CCHC"/>
</dbReference>
<keyword evidence="1" id="KW-0862">Zinc</keyword>
<keyword evidence="1" id="KW-0863">Zinc-finger</keyword>